<evidence type="ECO:0000313" key="2">
    <source>
        <dbReference type="Proteomes" id="UP001157502"/>
    </source>
</evidence>
<protein>
    <submittedName>
        <fullName evidence="1">Uncharacterized protein</fullName>
    </submittedName>
</protein>
<accession>A0ACC2GWU3</accession>
<keyword evidence="2" id="KW-1185">Reference proteome</keyword>
<reference evidence="1" key="1">
    <citation type="submission" date="2021-05" db="EMBL/GenBank/DDBJ databases">
        <authorList>
            <person name="Pan Q."/>
            <person name="Jouanno E."/>
            <person name="Zahm M."/>
            <person name="Klopp C."/>
            <person name="Cabau C."/>
            <person name="Louis A."/>
            <person name="Berthelot C."/>
            <person name="Parey E."/>
            <person name="Roest Crollius H."/>
            <person name="Montfort J."/>
            <person name="Robinson-Rechavi M."/>
            <person name="Bouchez O."/>
            <person name="Lampietro C."/>
            <person name="Lopez Roques C."/>
            <person name="Donnadieu C."/>
            <person name="Postlethwait J."/>
            <person name="Bobe J."/>
            <person name="Dillon D."/>
            <person name="Chandos A."/>
            <person name="von Hippel F."/>
            <person name="Guiguen Y."/>
        </authorList>
    </citation>
    <scope>NUCLEOTIDE SEQUENCE</scope>
    <source>
        <strain evidence="1">YG-Jan2019</strain>
    </source>
</reference>
<dbReference type="EMBL" id="CM055735">
    <property type="protein sequence ID" value="KAJ8008171.1"/>
    <property type="molecule type" value="Genomic_DNA"/>
</dbReference>
<comment type="caution">
    <text evidence="1">The sequence shown here is derived from an EMBL/GenBank/DDBJ whole genome shotgun (WGS) entry which is preliminary data.</text>
</comment>
<gene>
    <name evidence="1" type="ORF">DPEC_G00102000</name>
</gene>
<organism evidence="1 2">
    <name type="scientific">Dallia pectoralis</name>
    <name type="common">Alaska blackfish</name>
    <dbReference type="NCBI Taxonomy" id="75939"/>
    <lineage>
        <taxon>Eukaryota</taxon>
        <taxon>Metazoa</taxon>
        <taxon>Chordata</taxon>
        <taxon>Craniata</taxon>
        <taxon>Vertebrata</taxon>
        <taxon>Euteleostomi</taxon>
        <taxon>Actinopterygii</taxon>
        <taxon>Neopterygii</taxon>
        <taxon>Teleostei</taxon>
        <taxon>Protacanthopterygii</taxon>
        <taxon>Esociformes</taxon>
        <taxon>Umbridae</taxon>
        <taxon>Dallia</taxon>
    </lineage>
</organism>
<dbReference type="Proteomes" id="UP001157502">
    <property type="component" value="Chromosome 8"/>
</dbReference>
<name>A0ACC2GWU3_DALPE</name>
<evidence type="ECO:0000313" key="1">
    <source>
        <dbReference type="EMBL" id="KAJ8008171.1"/>
    </source>
</evidence>
<proteinExistence type="predicted"/>
<sequence length="377" mass="42731">MEDCDYLQAQLTTILNSLVKTAVVELLRVVRDNVAEVRLEVSQSKLENQALKIENESNKHRLWSLEKELSTAETRPCSNCRGGCFSPNTDGKYSAGPITFSEDKNASWLQQSESAHTVEKITAVEKDEKKYLIKKEPQVDIHARKDAPVLSGGDDTNKQPCPKVEKVFDKDWSPSLSGDGYAFKEEDDDSSDLDDEDSPGPSAIYRQWLTPGQSGSVNLQNHHAHQRRSRRRRGAYLKYTPKQRAKVARMCMEFGAQMAAEMMSQELGRRISPNTVRSMRISYEQAVKSMGVQNVEDLPHLRRQIYMFDEEISLFVLARRRAGAKVSPSTLMVAMRDIVSRRNPEMLAENGGHIVVSTSWARSWLRRNAGRRIDLKS</sequence>